<dbReference type="Proteomes" id="UP001183202">
    <property type="component" value="Unassembled WGS sequence"/>
</dbReference>
<dbReference type="SUPFAM" id="SSF103481">
    <property type="entry name" value="Multidrug resistance efflux transporter EmrE"/>
    <property type="match status" value="2"/>
</dbReference>
<protein>
    <submittedName>
        <fullName evidence="9">DMT family transporter</fullName>
    </submittedName>
</protein>
<reference evidence="10" key="1">
    <citation type="submission" date="2023-07" db="EMBL/GenBank/DDBJ databases">
        <title>30 novel species of actinomycetes from the DSMZ collection.</title>
        <authorList>
            <person name="Nouioui I."/>
        </authorList>
    </citation>
    <scope>NUCLEOTIDE SEQUENCE [LARGE SCALE GENOMIC DNA]</scope>
    <source>
        <strain evidence="10">DSM 45834</strain>
    </source>
</reference>
<feature type="transmembrane region" description="Helical" evidence="7">
    <location>
        <begin position="68"/>
        <end position="87"/>
    </location>
</feature>
<evidence type="ECO:0000256" key="4">
    <source>
        <dbReference type="ARBA" id="ARBA00022989"/>
    </source>
</evidence>
<dbReference type="InterPro" id="IPR037185">
    <property type="entry name" value="EmrE-like"/>
</dbReference>
<feature type="domain" description="EamA" evidence="8">
    <location>
        <begin position="10"/>
        <end position="134"/>
    </location>
</feature>
<evidence type="ECO:0000256" key="1">
    <source>
        <dbReference type="ARBA" id="ARBA00004141"/>
    </source>
</evidence>
<feature type="transmembrane region" description="Helical" evidence="7">
    <location>
        <begin position="145"/>
        <end position="164"/>
    </location>
</feature>
<keyword evidence="10" id="KW-1185">Reference proteome</keyword>
<organism evidence="9 10">
    <name type="scientific">Pseudonocardia charpentierae</name>
    <dbReference type="NCBI Taxonomy" id="3075545"/>
    <lineage>
        <taxon>Bacteria</taxon>
        <taxon>Bacillati</taxon>
        <taxon>Actinomycetota</taxon>
        <taxon>Actinomycetes</taxon>
        <taxon>Pseudonocardiales</taxon>
        <taxon>Pseudonocardiaceae</taxon>
        <taxon>Pseudonocardia</taxon>
    </lineage>
</organism>
<dbReference type="EMBL" id="JAVREJ010000010">
    <property type="protein sequence ID" value="MDT0351061.1"/>
    <property type="molecule type" value="Genomic_DNA"/>
</dbReference>
<dbReference type="Pfam" id="PF00892">
    <property type="entry name" value="EamA"/>
    <property type="match status" value="2"/>
</dbReference>
<comment type="similarity">
    <text evidence="2">Belongs to the EamA transporter family.</text>
</comment>
<evidence type="ECO:0000259" key="8">
    <source>
        <dbReference type="Pfam" id="PF00892"/>
    </source>
</evidence>
<comment type="subcellular location">
    <subcellularLocation>
        <location evidence="1">Membrane</location>
        <topology evidence="1">Multi-pass membrane protein</topology>
    </subcellularLocation>
</comment>
<feature type="transmembrane region" description="Helical" evidence="7">
    <location>
        <begin position="176"/>
        <end position="195"/>
    </location>
</feature>
<keyword evidence="3 7" id="KW-0812">Transmembrane</keyword>
<feature type="transmembrane region" description="Helical" evidence="7">
    <location>
        <begin position="207"/>
        <end position="229"/>
    </location>
</feature>
<keyword evidence="4 7" id="KW-1133">Transmembrane helix</keyword>
<evidence type="ECO:0000256" key="2">
    <source>
        <dbReference type="ARBA" id="ARBA00007362"/>
    </source>
</evidence>
<dbReference type="PANTHER" id="PTHR32322">
    <property type="entry name" value="INNER MEMBRANE TRANSPORTER"/>
    <property type="match status" value="1"/>
</dbReference>
<evidence type="ECO:0000313" key="10">
    <source>
        <dbReference type="Proteomes" id="UP001183202"/>
    </source>
</evidence>
<proteinExistence type="inferred from homology"/>
<feature type="transmembrane region" description="Helical" evidence="7">
    <location>
        <begin position="38"/>
        <end position="56"/>
    </location>
</feature>
<dbReference type="InterPro" id="IPR000620">
    <property type="entry name" value="EamA_dom"/>
</dbReference>
<comment type="caution">
    <text evidence="9">The sequence shown here is derived from an EMBL/GenBank/DDBJ whole genome shotgun (WGS) entry which is preliminary data.</text>
</comment>
<evidence type="ECO:0000256" key="3">
    <source>
        <dbReference type="ARBA" id="ARBA00022692"/>
    </source>
</evidence>
<feature type="transmembrane region" description="Helical" evidence="7">
    <location>
        <begin position="264"/>
        <end position="281"/>
    </location>
</feature>
<gene>
    <name evidence="9" type="ORF">RM445_16140</name>
</gene>
<evidence type="ECO:0000256" key="6">
    <source>
        <dbReference type="SAM" id="MobiDB-lite"/>
    </source>
</evidence>
<feature type="region of interest" description="Disordered" evidence="6">
    <location>
        <begin position="286"/>
        <end position="310"/>
    </location>
</feature>
<dbReference type="InterPro" id="IPR050638">
    <property type="entry name" value="AA-Vitamin_Transporters"/>
</dbReference>
<evidence type="ECO:0000313" key="9">
    <source>
        <dbReference type="EMBL" id="MDT0351061.1"/>
    </source>
</evidence>
<feature type="transmembrane region" description="Helical" evidence="7">
    <location>
        <begin position="241"/>
        <end position="258"/>
    </location>
</feature>
<dbReference type="PANTHER" id="PTHR32322:SF2">
    <property type="entry name" value="EAMA DOMAIN-CONTAINING PROTEIN"/>
    <property type="match status" value="1"/>
</dbReference>
<sequence>MDRRGTDAALAVALVMLWSSGFVGARLGTEAATATTLLAWRFLCAAAVLGVVAAVRRPRIPRGDVRRHAVLGLLIQVAYLEGVVTGIELGVPTGTAALIAATQPLLVAVAGPDRTSVRQRCGLAVGLAGVGLVVAGDLGPGTAPAWAFLLPAAGTVALAAGTLLERRWRTGSAPIDGFVVQTGAAAAAVLALAATTGQLRPPADPTFWWAVAWTVVLSSFGGYGTYLLMLRRTGAMRTSTLLYLTPPVTALWVWAMFGQAPAPLALPGAIAAAVGAALVLAPPRLSRSASRTRRDPCPSSPGLPPTGARP</sequence>
<evidence type="ECO:0000256" key="7">
    <source>
        <dbReference type="SAM" id="Phobius"/>
    </source>
</evidence>
<accession>A0ABU2NBE9</accession>
<evidence type="ECO:0000256" key="5">
    <source>
        <dbReference type="ARBA" id="ARBA00023136"/>
    </source>
</evidence>
<name>A0ABU2NBE9_9PSEU</name>
<feature type="domain" description="EamA" evidence="8">
    <location>
        <begin position="149"/>
        <end position="280"/>
    </location>
</feature>
<keyword evidence="5 7" id="KW-0472">Membrane</keyword>
<dbReference type="RefSeq" id="WP_311557179.1">
    <property type="nucleotide sequence ID" value="NZ_JAVREJ010000010.1"/>
</dbReference>